<dbReference type="Gene3D" id="3.30.420.40">
    <property type="match status" value="2"/>
</dbReference>
<accession>A0A382GLH2</accession>
<dbReference type="SUPFAM" id="SSF53067">
    <property type="entry name" value="Actin-like ATPase domain"/>
    <property type="match status" value="1"/>
</dbReference>
<feature type="domain" description="Gcp-like" evidence="1">
    <location>
        <begin position="1"/>
        <end position="64"/>
    </location>
</feature>
<organism evidence="2">
    <name type="scientific">marine metagenome</name>
    <dbReference type="NCBI Taxonomy" id="408172"/>
    <lineage>
        <taxon>unclassified sequences</taxon>
        <taxon>metagenomes</taxon>
        <taxon>ecological metagenomes</taxon>
    </lineage>
</organism>
<proteinExistence type="predicted"/>
<dbReference type="Pfam" id="PF00814">
    <property type="entry name" value="TsaD"/>
    <property type="match status" value="1"/>
</dbReference>
<evidence type="ECO:0000259" key="1">
    <source>
        <dbReference type="Pfam" id="PF00814"/>
    </source>
</evidence>
<dbReference type="InterPro" id="IPR043129">
    <property type="entry name" value="ATPase_NBD"/>
</dbReference>
<dbReference type="InterPro" id="IPR022496">
    <property type="entry name" value="T6A_TsaB"/>
</dbReference>
<dbReference type="PANTHER" id="PTHR11735">
    <property type="entry name" value="TRNA N6-ADENOSINE THREONYLCARBAMOYLTRANSFERASE"/>
    <property type="match status" value="1"/>
</dbReference>
<sequence>MVKNVKKKSGFEWEDLDGIAVSIGPGSFTGLRIGLSFTKGLAYSHDLPFVPVPTLSGMATNISSKSDAFRIALFSHRNLFFTQVFHRSEILLSGVDIPVLWDWDTLKSSIKIENNDVFICGGEHITSENKNILFSPATPSAKWIGLFAHKRWNEFTVKNPFNLVPDYIAPFKITKRKDAVS</sequence>
<dbReference type="AlphaFoldDB" id="A0A382GLH2"/>
<name>A0A382GLH2_9ZZZZ</name>
<protein>
    <recommendedName>
        <fullName evidence="1">Gcp-like domain-containing protein</fullName>
    </recommendedName>
</protein>
<dbReference type="GO" id="GO:0005829">
    <property type="term" value="C:cytosol"/>
    <property type="evidence" value="ECO:0007669"/>
    <property type="project" value="TreeGrafter"/>
</dbReference>
<evidence type="ECO:0000313" key="2">
    <source>
        <dbReference type="EMBL" id="SVB75809.1"/>
    </source>
</evidence>
<dbReference type="InterPro" id="IPR000905">
    <property type="entry name" value="Gcp-like_dom"/>
</dbReference>
<gene>
    <name evidence="2" type="ORF">METZ01_LOCUS228663</name>
</gene>
<dbReference type="GO" id="GO:0002949">
    <property type="term" value="P:tRNA threonylcarbamoyladenosine modification"/>
    <property type="evidence" value="ECO:0007669"/>
    <property type="project" value="InterPro"/>
</dbReference>
<dbReference type="NCBIfam" id="TIGR03725">
    <property type="entry name" value="T6A_YeaZ"/>
    <property type="match status" value="1"/>
</dbReference>
<dbReference type="EMBL" id="UINC01056143">
    <property type="protein sequence ID" value="SVB75809.1"/>
    <property type="molecule type" value="Genomic_DNA"/>
</dbReference>
<reference evidence="2" key="1">
    <citation type="submission" date="2018-05" db="EMBL/GenBank/DDBJ databases">
        <authorList>
            <person name="Lanie J.A."/>
            <person name="Ng W.-L."/>
            <person name="Kazmierczak K.M."/>
            <person name="Andrzejewski T.M."/>
            <person name="Davidsen T.M."/>
            <person name="Wayne K.J."/>
            <person name="Tettelin H."/>
            <person name="Glass J.I."/>
            <person name="Rusch D."/>
            <person name="Podicherti R."/>
            <person name="Tsui H.-C.T."/>
            <person name="Winkler M.E."/>
        </authorList>
    </citation>
    <scope>NUCLEOTIDE SEQUENCE</scope>
</reference>
<dbReference type="PANTHER" id="PTHR11735:SF11">
    <property type="entry name" value="TRNA THREONYLCARBAMOYLADENOSINE BIOSYNTHESIS PROTEIN TSAB"/>
    <property type="match status" value="1"/>
</dbReference>